<dbReference type="EMBL" id="MTBC01000016">
    <property type="protein sequence ID" value="OQD41501.1"/>
    <property type="molecule type" value="Genomic_DNA"/>
</dbReference>
<keyword evidence="2" id="KW-1185">Reference proteome</keyword>
<dbReference type="OrthoDB" id="1446517at2"/>
<protein>
    <submittedName>
        <fullName evidence="1">Uncharacterized protein</fullName>
    </submittedName>
</protein>
<comment type="caution">
    <text evidence="1">The sequence shown here is derived from an EMBL/GenBank/DDBJ whole genome shotgun (WGS) entry which is preliminary data.</text>
</comment>
<sequence length="72" mass="7973">MIGKILGVLSYGSKIEKYALSAQIVAKALQTCKTELEQVWQPEPKKTVKETAKKVVKNVLGNDNEKVKEDAN</sequence>
<name>A0A1V6LMT7_9FLAO</name>
<dbReference type="Proteomes" id="UP000191680">
    <property type="component" value="Unassembled WGS sequence"/>
</dbReference>
<evidence type="ECO:0000313" key="2">
    <source>
        <dbReference type="Proteomes" id="UP000191680"/>
    </source>
</evidence>
<evidence type="ECO:0000313" key="1">
    <source>
        <dbReference type="EMBL" id="OQD41501.1"/>
    </source>
</evidence>
<gene>
    <name evidence="1" type="ORF">BUL40_15600</name>
</gene>
<proteinExistence type="predicted"/>
<reference evidence="1 2" key="1">
    <citation type="submission" date="2016-12" db="EMBL/GenBank/DDBJ databases">
        <authorList>
            <person name="Song W.-J."/>
            <person name="Kurnit D.M."/>
        </authorList>
    </citation>
    <scope>NUCLEOTIDE SEQUENCE [LARGE SCALE GENOMIC DNA]</scope>
    <source>
        <strain evidence="1 2">HSG9</strain>
    </source>
</reference>
<dbReference type="AlphaFoldDB" id="A0A1V6LMT7"/>
<accession>A0A1V6LMT7</accession>
<dbReference type="RefSeq" id="WP_080319992.1">
    <property type="nucleotide sequence ID" value="NZ_MTBC01000016.1"/>
</dbReference>
<organism evidence="1 2">
    <name type="scientific">Croceivirga radicis</name>
    <dbReference type="NCBI Taxonomy" id="1929488"/>
    <lineage>
        <taxon>Bacteria</taxon>
        <taxon>Pseudomonadati</taxon>
        <taxon>Bacteroidota</taxon>
        <taxon>Flavobacteriia</taxon>
        <taxon>Flavobacteriales</taxon>
        <taxon>Flavobacteriaceae</taxon>
        <taxon>Croceivirga</taxon>
    </lineage>
</organism>